<dbReference type="Proteomes" id="UP001227268">
    <property type="component" value="Unassembled WGS sequence"/>
</dbReference>
<gene>
    <name evidence="1" type="ORF">QFC21_002296</name>
</gene>
<comment type="caution">
    <text evidence="1">The sequence shown here is derived from an EMBL/GenBank/DDBJ whole genome shotgun (WGS) entry which is preliminary data.</text>
</comment>
<reference evidence="1" key="1">
    <citation type="submission" date="2023-04" db="EMBL/GenBank/DDBJ databases">
        <title>Draft Genome sequencing of Naganishia species isolated from polar environments using Oxford Nanopore Technology.</title>
        <authorList>
            <person name="Leo P."/>
            <person name="Venkateswaran K."/>
        </authorList>
    </citation>
    <scope>NUCLEOTIDE SEQUENCE</scope>
    <source>
        <strain evidence="1">MNA-CCFEE 5423</strain>
    </source>
</reference>
<sequence length="218" mass="23305">MYKKAFDGFGIQASIILNFPADKKVYVIGPKGIEDELRGVGISFTGGTDPDDRVFVPSGDYSSIKNDPSIGAVLCGGDHFINYKKYAKAHTCIMNNPGCEFIITNGDESYPVAGGTLPAVSAPIRVSTNRTPTIIGKPSPHMMNCILADHDLDPERTIMVGDNLDTDILFGINSNIATLLVMTGVATESQLTGGQKSVIVPDYIVQSMGDFAVLADER</sequence>
<proteinExistence type="predicted"/>
<dbReference type="EMBL" id="JASBWT010000006">
    <property type="protein sequence ID" value="KAJ9103834.1"/>
    <property type="molecule type" value="Genomic_DNA"/>
</dbReference>
<evidence type="ECO:0000313" key="2">
    <source>
        <dbReference type="Proteomes" id="UP001227268"/>
    </source>
</evidence>
<name>A0ACC2VXQ7_9TREE</name>
<protein>
    <submittedName>
        <fullName evidence="1">Uncharacterized protein</fullName>
    </submittedName>
</protein>
<keyword evidence="2" id="KW-1185">Reference proteome</keyword>
<organism evidence="1 2">
    <name type="scientific">Naganishia friedmannii</name>
    <dbReference type="NCBI Taxonomy" id="89922"/>
    <lineage>
        <taxon>Eukaryota</taxon>
        <taxon>Fungi</taxon>
        <taxon>Dikarya</taxon>
        <taxon>Basidiomycota</taxon>
        <taxon>Agaricomycotina</taxon>
        <taxon>Tremellomycetes</taxon>
        <taxon>Filobasidiales</taxon>
        <taxon>Filobasidiaceae</taxon>
        <taxon>Naganishia</taxon>
    </lineage>
</organism>
<evidence type="ECO:0000313" key="1">
    <source>
        <dbReference type="EMBL" id="KAJ9103834.1"/>
    </source>
</evidence>
<accession>A0ACC2VXQ7</accession>